<evidence type="ECO:0000259" key="2">
    <source>
        <dbReference type="Pfam" id="PF24883"/>
    </source>
</evidence>
<comment type="caution">
    <text evidence="3">The sequence shown here is derived from an EMBL/GenBank/DDBJ whole genome shotgun (WGS) entry which is preliminary data.</text>
</comment>
<dbReference type="PANTHER" id="PTHR10039">
    <property type="entry name" value="AMELOGENIN"/>
    <property type="match status" value="1"/>
</dbReference>
<dbReference type="AlphaFoldDB" id="A0A4Q2D182"/>
<keyword evidence="4" id="KW-1185">Reference proteome</keyword>
<reference evidence="3 4" key="1">
    <citation type="submission" date="2019-01" db="EMBL/GenBank/DDBJ databases">
        <title>Draft genome sequence of Psathyrella aberdarensis IHI B618.</title>
        <authorList>
            <person name="Buettner E."/>
            <person name="Kellner H."/>
        </authorList>
    </citation>
    <scope>NUCLEOTIDE SEQUENCE [LARGE SCALE GENOMIC DNA]</scope>
    <source>
        <strain evidence="3 4">IHI B618</strain>
    </source>
</reference>
<feature type="non-terminal residue" evidence="3">
    <location>
        <position position="456"/>
    </location>
</feature>
<dbReference type="PANTHER" id="PTHR10039:SF14">
    <property type="entry name" value="NACHT DOMAIN-CONTAINING PROTEIN"/>
    <property type="match status" value="1"/>
</dbReference>
<evidence type="ECO:0000256" key="1">
    <source>
        <dbReference type="ARBA" id="ARBA00022737"/>
    </source>
</evidence>
<keyword evidence="1" id="KW-0677">Repeat</keyword>
<dbReference type="Pfam" id="PF24883">
    <property type="entry name" value="NPHP3_N"/>
    <property type="match status" value="1"/>
</dbReference>
<gene>
    <name evidence="3" type="ORF">EST38_g12930</name>
</gene>
<dbReference type="InterPro" id="IPR056884">
    <property type="entry name" value="NPHP3-like_N"/>
</dbReference>
<dbReference type="EMBL" id="SDEE01001073">
    <property type="protein sequence ID" value="RXW12923.1"/>
    <property type="molecule type" value="Genomic_DNA"/>
</dbReference>
<organism evidence="3 4">
    <name type="scientific">Candolleomyces aberdarensis</name>
    <dbReference type="NCBI Taxonomy" id="2316362"/>
    <lineage>
        <taxon>Eukaryota</taxon>
        <taxon>Fungi</taxon>
        <taxon>Dikarya</taxon>
        <taxon>Basidiomycota</taxon>
        <taxon>Agaricomycotina</taxon>
        <taxon>Agaricomycetes</taxon>
        <taxon>Agaricomycetidae</taxon>
        <taxon>Agaricales</taxon>
        <taxon>Agaricineae</taxon>
        <taxon>Psathyrellaceae</taxon>
        <taxon>Candolleomyces</taxon>
    </lineage>
</organism>
<evidence type="ECO:0000313" key="4">
    <source>
        <dbReference type="Proteomes" id="UP000290288"/>
    </source>
</evidence>
<dbReference type="Proteomes" id="UP000290288">
    <property type="component" value="Unassembled WGS sequence"/>
</dbReference>
<feature type="domain" description="Nephrocystin 3-like N-terminal" evidence="2">
    <location>
        <begin position="52"/>
        <end position="103"/>
    </location>
</feature>
<accession>A0A4Q2D182</accession>
<proteinExistence type="predicted"/>
<dbReference type="OrthoDB" id="3262196at2759"/>
<dbReference type="STRING" id="2316362.A0A4Q2D182"/>
<evidence type="ECO:0000313" key="3">
    <source>
        <dbReference type="EMBL" id="RXW12923.1"/>
    </source>
</evidence>
<protein>
    <recommendedName>
        <fullName evidence="2">Nephrocystin 3-like N-terminal domain-containing protein</fullName>
    </recommendedName>
</protein>
<name>A0A4Q2D182_9AGAR</name>
<sequence>MATSLPNTIPFIQAVVKAEPELLQVESSFSLSARLQRLVYEPFKAAVPQNSLAKSFLSAPYLIIIDGLDECDDKEGVQEFITTTLKFFKKHPDIPLRILITSRVEQHIHSCLAADSGVILKDLADHCSRDDIVEFMRVVFEAETRSNPVIQAYVQQNGSWPSRTDSKTLVDHIGGSFIFGSMLFRFIFEGSGSPGDHSTPLDRFPLTLTIGSGLDGLYSATLARSEHIPHFSDIISTIVLLVRPLSISAIAELLDIQAHEVVCVLTDLQAIIRVSGTDDAPVTFYHTSLRDFLTDESRSERFFVRPSFHMRLCTLCAACKLKIYRRTPKVRPRHSKLTAAVQYSFSHGDHAHWKLVVPVKAEAVPELYKLVQLRRNMLEVLPDYDRGRELRNLGVKLKLLFSHLKSITHREALDLRPHPHCKRYWSLYSLGWALEWLFDHSRSVSDIEEAISLYRE</sequence>